<keyword evidence="3" id="KW-0539">Nucleus</keyword>
<comment type="similarity">
    <text evidence="2">Belongs to the NPR1-interactor family.</text>
</comment>
<feature type="compositionally biased region" description="Pro residues" evidence="4">
    <location>
        <begin position="123"/>
        <end position="132"/>
    </location>
</feature>
<dbReference type="GO" id="GO:0005634">
    <property type="term" value="C:nucleus"/>
    <property type="evidence" value="ECO:0007669"/>
    <property type="project" value="UniProtKB-SubCell"/>
</dbReference>
<evidence type="ECO:0000256" key="2">
    <source>
        <dbReference type="ARBA" id="ARBA00009937"/>
    </source>
</evidence>
<proteinExistence type="inferred from homology"/>
<feature type="compositionally biased region" description="Low complexity" evidence="4">
    <location>
        <begin position="111"/>
        <end position="122"/>
    </location>
</feature>
<name>A0ABC8Z0V3_9POAL</name>
<dbReference type="PANTHER" id="PTHR33669">
    <property type="entry name" value="PROTEIN NEGATIVE REGULATOR OF RESISTANCE"/>
    <property type="match status" value="1"/>
</dbReference>
<feature type="region of interest" description="Disordered" evidence="4">
    <location>
        <begin position="1"/>
        <end position="57"/>
    </location>
</feature>
<dbReference type="PANTHER" id="PTHR33669:SF12">
    <property type="entry name" value="PROTEIN NEGATIVE REGULATOR OF RESISTANCE"/>
    <property type="match status" value="1"/>
</dbReference>
<dbReference type="InterPro" id="IPR031425">
    <property type="entry name" value="NPR1/NH1-interacting"/>
</dbReference>
<feature type="region of interest" description="Disordered" evidence="4">
    <location>
        <begin position="95"/>
        <end position="160"/>
    </location>
</feature>
<reference evidence="6" key="1">
    <citation type="submission" date="2024-06" db="EMBL/GenBank/DDBJ databases">
        <authorList>
            <person name="Ryan C."/>
        </authorList>
    </citation>
    <scope>NUCLEOTIDE SEQUENCE [LARGE SCALE GENOMIC DNA]</scope>
</reference>
<feature type="compositionally biased region" description="Pro residues" evidence="4">
    <location>
        <begin position="101"/>
        <end position="110"/>
    </location>
</feature>
<dbReference type="Proteomes" id="UP001497457">
    <property type="component" value="Chromosome 17b"/>
</dbReference>
<reference evidence="5 6" key="2">
    <citation type="submission" date="2024-10" db="EMBL/GenBank/DDBJ databases">
        <authorList>
            <person name="Ryan C."/>
        </authorList>
    </citation>
    <scope>NUCLEOTIDE SEQUENCE [LARGE SCALE GENOMIC DNA]</scope>
</reference>
<gene>
    <name evidence="5" type="ORF">URODEC1_LOCUS38837</name>
</gene>
<organism evidence="5 6">
    <name type="scientific">Urochloa decumbens</name>
    <dbReference type="NCBI Taxonomy" id="240449"/>
    <lineage>
        <taxon>Eukaryota</taxon>
        <taxon>Viridiplantae</taxon>
        <taxon>Streptophyta</taxon>
        <taxon>Embryophyta</taxon>
        <taxon>Tracheophyta</taxon>
        <taxon>Spermatophyta</taxon>
        <taxon>Magnoliopsida</taxon>
        <taxon>Liliopsida</taxon>
        <taxon>Poales</taxon>
        <taxon>Poaceae</taxon>
        <taxon>PACMAD clade</taxon>
        <taxon>Panicoideae</taxon>
        <taxon>Panicodae</taxon>
        <taxon>Paniceae</taxon>
        <taxon>Melinidinae</taxon>
        <taxon>Urochloa</taxon>
    </lineage>
</organism>
<comment type="subcellular location">
    <subcellularLocation>
        <location evidence="1">Nucleus</location>
    </subcellularLocation>
</comment>
<dbReference type="AlphaFoldDB" id="A0ABC8Z0V3"/>
<evidence type="ECO:0000313" key="6">
    <source>
        <dbReference type="Proteomes" id="UP001497457"/>
    </source>
</evidence>
<protein>
    <submittedName>
        <fullName evidence="5">Uncharacterized protein</fullName>
    </submittedName>
</protein>
<accession>A0ABC8Z0V3</accession>
<evidence type="ECO:0000256" key="1">
    <source>
        <dbReference type="ARBA" id="ARBA00004123"/>
    </source>
</evidence>
<evidence type="ECO:0000313" key="5">
    <source>
        <dbReference type="EMBL" id="CAL4951247.1"/>
    </source>
</evidence>
<dbReference type="EMBL" id="OZ075127">
    <property type="protein sequence ID" value="CAL4951247.1"/>
    <property type="molecule type" value="Genomic_DNA"/>
</dbReference>
<evidence type="ECO:0000256" key="4">
    <source>
        <dbReference type="SAM" id="MobiDB-lite"/>
    </source>
</evidence>
<dbReference type="Pfam" id="PF15699">
    <property type="entry name" value="NPR1_interact"/>
    <property type="match status" value="1"/>
</dbReference>
<keyword evidence="6" id="KW-1185">Reference proteome</keyword>
<sequence length="160" mass="16751">MPAPPRAPLPSCTAAPARRESETMEATAATAKRKRAATDIAAADPAPAAVEDDASDAEVEEFYAILRRMRDASRRLCGAGARPTPRAPAWRPSFCWEDFATPPPPPPTPPAQATRQDAEPVAAPAPPPPPMPRAGLDLNAEPEPEAPSAPATPRSARVPA</sequence>
<feature type="compositionally biased region" description="Low complexity" evidence="4">
    <location>
        <begin position="38"/>
        <end position="49"/>
    </location>
</feature>
<evidence type="ECO:0000256" key="3">
    <source>
        <dbReference type="ARBA" id="ARBA00023242"/>
    </source>
</evidence>
<feature type="compositionally biased region" description="Low complexity" evidence="4">
    <location>
        <begin position="146"/>
        <end position="160"/>
    </location>
</feature>